<dbReference type="PANTHER" id="PTHR35864:SF1">
    <property type="entry name" value="ZINC METALLOPROTEASE YWHC-RELATED"/>
    <property type="match status" value="1"/>
</dbReference>
<dbReference type="EMBL" id="LBPN01000028">
    <property type="protein sequence ID" value="KKP57603.1"/>
    <property type="molecule type" value="Genomic_DNA"/>
</dbReference>
<dbReference type="InterPro" id="IPR044537">
    <property type="entry name" value="Rip2-like"/>
</dbReference>
<evidence type="ECO:0000256" key="4">
    <source>
        <dbReference type="ARBA" id="ARBA00022475"/>
    </source>
</evidence>
<dbReference type="GO" id="GO:0046872">
    <property type="term" value="F:metal ion binding"/>
    <property type="evidence" value="ECO:0007669"/>
    <property type="project" value="UniProtKB-KW"/>
</dbReference>
<keyword evidence="10 13" id="KW-1133">Transmembrane helix</keyword>
<dbReference type="GO" id="GO:0008237">
    <property type="term" value="F:metallopeptidase activity"/>
    <property type="evidence" value="ECO:0007669"/>
    <property type="project" value="UniProtKB-KW"/>
</dbReference>
<dbReference type="InterPro" id="IPR052348">
    <property type="entry name" value="Metallopeptidase_M50B"/>
</dbReference>
<dbReference type="AlphaFoldDB" id="A0A0G0AL85"/>
<evidence type="ECO:0000256" key="5">
    <source>
        <dbReference type="ARBA" id="ARBA00022670"/>
    </source>
</evidence>
<keyword evidence="11" id="KW-0482">Metalloprotease</keyword>
<protein>
    <submittedName>
        <fullName evidence="15">Peptidase</fullName>
    </submittedName>
</protein>
<keyword evidence="12 13" id="KW-0472">Membrane</keyword>
<accession>A0A0G0AL85</accession>
<evidence type="ECO:0000256" key="2">
    <source>
        <dbReference type="ARBA" id="ARBA00004651"/>
    </source>
</evidence>
<proteinExistence type="inferred from homology"/>
<evidence type="ECO:0000256" key="6">
    <source>
        <dbReference type="ARBA" id="ARBA00022692"/>
    </source>
</evidence>
<keyword evidence="4" id="KW-1003">Cell membrane</keyword>
<evidence type="ECO:0000256" key="8">
    <source>
        <dbReference type="ARBA" id="ARBA00022801"/>
    </source>
</evidence>
<name>A0A0G0AL85_9BACT</name>
<feature type="transmembrane region" description="Helical" evidence="13">
    <location>
        <begin position="46"/>
        <end position="65"/>
    </location>
</feature>
<dbReference type="Pfam" id="PF02163">
    <property type="entry name" value="Peptidase_M50"/>
    <property type="match status" value="1"/>
</dbReference>
<dbReference type="GO" id="GO:0006508">
    <property type="term" value="P:proteolysis"/>
    <property type="evidence" value="ECO:0007669"/>
    <property type="project" value="UniProtKB-KW"/>
</dbReference>
<keyword evidence="9" id="KW-0862">Zinc</keyword>
<organism evidence="15 16">
    <name type="scientific">Candidatus Gottesmanbacteria bacterium GW2011_GWA1_34_13</name>
    <dbReference type="NCBI Taxonomy" id="1618434"/>
    <lineage>
        <taxon>Bacteria</taxon>
        <taxon>Candidatus Gottesmaniibacteriota</taxon>
    </lineage>
</organism>
<keyword evidence="8" id="KW-0378">Hydrolase</keyword>
<feature type="transmembrane region" description="Helical" evidence="13">
    <location>
        <begin position="173"/>
        <end position="196"/>
    </location>
</feature>
<reference evidence="15 16" key="1">
    <citation type="journal article" date="2015" name="Nature">
        <title>rRNA introns, odd ribosomes, and small enigmatic genomes across a large radiation of phyla.</title>
        <authorList>
            <person name="Brown C.T."/>
            <person name="Hug L.A."/>
            <person name="Thomas B.C."/>
            <person name="Sharon I."/>
            <person name="Castelle C.J."/>
            <person name="Singh A."/>
            <person name="Wilkins M.J."/>
            <person name="Williams K.H."/>
            <person name="Banfield J.F."/>
        </authorList>
    </citation>
    <scope>NUCLEOTIDE SEQUENCE [LARGE SCALE GENOMIC DNA]</scope>
</reference>
<sequence>MILSLIALIVAITIHEYSHARAADYLGDPTPKLQGRLTLNPRAHLDIYGSLIFLFLLISGSPIIFGWGKPVVFDPFNLRQPRRDAALISIAGPISNLSFAFICSLMLRLVFLLGPMSIFISAFIAPLLQSLIVVNVVLAIFNLIPIHPLDGFKIVEGFLPKEQAIEWHSLERFGYIFLILLIFPIFGSIAPLNLLISPVINFVLKVFLPGIPLV</sequence>
<evidence type="ECO:0000256" key="7">
    <source>
        <dbReference type="ARBA" id="ARBA00022723"/>
    </source>
</evidence>
<comment type="cofactor">
    <cofactor evidence="1">
        <name>Zn(2+)</name>
        <dbReference type="ChEBI" id="CHEBI:29105"/>
    </cofactor>
</comment>
<dbReference type="Proteomes" id="UP000034176">
    <property type="component" value="Unassembled WGS sequence"/>
</dbReference>
<evidence type="ECO:0000256" key="11">
    <source>
        <dbReference type="ARBA" id="ARBA00023049"/>
    </source>
</evidence>
<evidence type="ECO:0000256" key="13">
    <source>
        <dbReference type="SAM" id="Phobius"/>
    </source>
</evidence>
<evidence type="ECO:0000256" key="9">
    <source>
        <dbReference type="ARBA" id="ARBA00022833"/>
    </source>
</evidence>
<feature type="transmembrane region" description="Helical" evidence="13">
    <location>
        <begin position="117"/>
        <end position="144"/>
    </location>
</feature>
<gene>
    <name evidence="15" type="ORF">UR52_C0028G0004</name>
</gene>
<keyword evidence="5" id="KW-0645">Protease</keyword>
<dbReference type="GO" id="GO:0005886">
    <property type="term" value="C:plasma membrane"/>
    <property type="evidence" value="ECO:0007669"/>
    <property type="project" value="UniProtKB-SubCell"/>
</dbReference>
<comment type="subcellular location">
    <subcellularLocation>
        <location evidence="2">Cell membrane</location>
        <topology evidence="2">Multi-pass membrane protein</topology>
    </subcellularLocation>
</comment>
<dbReference type="PANTHER" id="PTHR35864">
    <property type="entry name" value="ZINC METALLOPROTEASE MJ0611-RELATED"/>
    <property type="match status" value="1"/>
</dbReference>
<evidence type="ECO:0000256" key="3">
    <source>
        <dbReference type="ARBA" id="ARBA00007931"/>
    </source>
</evidence>
<evidence type="ECO:0000259" key="14">
    <source>
        <dbReference type="Pfam" id="PF02163"/>
    </source>
</evidence>
<evidence type="ECO:0000256" key="12">
    <source>
        <dbReference type="ARBA" id="ARBA00023136"/>
    </source>
</evidence>
<evidence type="ECO:0000256" key="1">
    <source>
        <dbReference type="ARBA" id="ARBA00001947"/>
    </source>
</evidence>
<comment type="caution">
    <text evidence="15">The sequence shown here is derived from an EMBL/GenBank/DDBJ whole genome shotgun (WGS) entry which is preliminary data.</text>
</comment>
<keyword evidence="7" id="KW-0479">Metal-binding</keyword>
<dbReference type="CDD" id="cd06158">
    <property type="entry name" value="S2P-M50_like_1"/>
    <property type="match status" value="1"/>
</dbReference>
<dbReference type="InterPro" id="IPR008915">
    <property type="entry name" value="Peptidase_M50"/>
</dbReference>
<evidence type="ECO:0000313" key="15">
    <source>
        <dbReference type="EMBL" id="KKP57603.1"/>
    </source>
</evidence>
<keyword evidence="6 13" id="KW-0812">Transmembrane</keyword>
<feature type="domain" description="Peptidase M50" evidence="14">
    <location>
        <begin position="123"/>
        <end position="160"/>
    </location>
</feature>
<evidence type="ECO:0000256" key="10">
    <source>
        <dbReference type="ARBA" id="ARBA00022989"/>
    </source>
</evidence>
<comment type="similarity">
    <text evidence="3">Belongs to the peptidase M50B family.</text>
</comment>
<evidence type="ECO:0000313" key="16">
    <source>
        <dbReference type="Proteomes" id="UP000034176"/>
    </source>
</evidence>
<feature type="transmembrane region" description="Helical" evidence="13">
    <location>
        <begin position="86"/>
        <end position="111"/>
    </location>
</feature>